<dbReference type="Proteomes" id="UP000789366">
    <property type="component" value="Unassembled WGS sequence"/>
</dbReference>
<evidence type="ECO:0000313" key="1">
    <source>
        <dbReference type="EMBL" id="CAG8774546.1"/>
    </source>
</evidence>
<feature type="non-terminal residue" evidence="1">
    <location>
        <position position="1"/>
    </location>
</feature>
<organism evidence="1 2">
    <name type="scientific">Cetraspora pellucida</name>
    <dbReference type="NCBI Taxonomy" id="1433469"/>
    <lineage>
        <taxon>Eukaryota</taxon>
        <taxon>Fungi</taxon>
        <taxon>Fungi incertae sedis</taxon>
        <taxon>Mucoromycota</taxon>
        <taxon>Glomeromycotina</taxon>
        <taxon>Glomeromycetes</taxon>
        <taxon>Diversisporales</taxon>
        <taxon>Gigasporaceae</taxon>
        <taxon>Cetraspora</taxon>
    </lineage>
</organism>
<keyword evidence="2" id="KW-1185">Reference proteome</keyword>
<gene>
    <name evidence="1" type="ORF">SPELUC_LOCUS15992</name>
</gene>
<name>A0ACA9R3F4_9GLOM</name>
<protein>
    <submittedName>
        <fullName evidence="1">7710_t:CDS:1</fullName>
    </submittedName>
</protein>
<dbReference type="EMBL" id="CAJVPW010056185">
    <property type="protein sequence ID" value="CAG8774546.1"/>
    <property type="molecule type" value="Genomic_DNA"/>
</dbReference>
<evidence type="ECO:0000313" key="2">
    <source>
        <dbReference type="Proteomes" id="UP000789366"/>
    </source>
</evidence>
<sequence length="93" mass="11074">HILENNENNASLKRKFKNEKINELYKTIFTNLIDHSGSINGKLIKKLKDEKEFKPQEHLNTKSLRDLNIIYKKQKKDHSDNEDNEIVSYTFIE</sequence>
<accession>A0ACA9R3F4</accession>
<reference evidence="1" key="1">
    <citation type="submission" date="2021-06" db="EMBL/GenBank/DDBJ databases">
        <authorList>
            <person name="Kallberg Y."/>
            <person name="Tangrot J."/>
            <person name="Rosling A."/>
        </authorList>
    </citation>
    <scope>NUCLEOTIDE SEQUENCE</scope>
    <source>
        <strain evidence="1">28 12/20/2015</strain>
    </source>
</reference>
<proteinExistence type="predicted"/>
<comment type="caution">
    <text evidence="1">The sequence shown here is derived from an EMBL/GenBank/DDBJ whole genome shotgun (WGS) entry which is preliminary data.</text>
</comment>